<name>A0ABT0W9A1_9BACI</name>
<evidence type="ECO:0008006" key="3">
    <source>
        <dbReference type="Google" id="ProtNLM"/>
    </source>
</evidence>
<evidence type="ECO:0000313" key="2">
    <source>
        <dbReference type="Proteomes" id="UP001523262"/>
    </source>
</evidence>
<dbReference type="Proteomes" id="UP001523262">
    <property type="component" value="Unassembled WGS sequence"/>
</dbReference>
<reference evidence="1 2" key="1">
    <citation type="submission" date="2022-06" db="EMBL/GenBank/DDBJ databases">
        <authorList>
            <person name="Jeon C.O."/>
        </authorList>
    </citation>
    <scope>NUCLEOTIDE SEQUENCE [LARGE SCALE GENOMIC DNA]</scope>
    <source>
        <strain evidence="1 2">KCTC 13943</strain>
    </source>
</reference>
<sequence length="60" mass="6756">MEKTINEMVIEELENEIRDLQVVGNMNGDLPTSVAPIVDKLESVSTAYYLARKILFRGNS</sequence>
<dbReference type="EMBL" id="JAMQCR010000001">
    <property type="protein sequence ID" value="MCM2532148.1"/>
    <property type="molecule type" value="Genomic_DNA"/>
</dbReference>
<gene>
    <name evidence="1" type="ORF">NDK43_06770</name>
</gene>
<keyword evidence="2" id="KW-1185">Reference proteome</keyword>
<proteinExistence type="predicted"/>
<evidence type="ECO:0000313" key="1">
    <source>
        <dbReference type="EMBL" id="MCM2532148.1"/>
    </source>
</evidence>
<accession>A0ABT0W9A1</accession>
<protein>
    <recommendedName>
        <fullName evidence="3">Aspartyl-phosphate phosphatase Spo0E family protein</fullName>
    </recommendedName>
</protein>
<comment type="caution">
    <text evidence="1">The sequence shown here is derived from an EMBL/GenBank/DDBJ whole genome shotgun (WGS) entry which is preliminary data.</text>
</comment>
<organism evidence="1 2">
    <name type="scientific">Neobacillus pocheonensis</name>
    <dbReference type="NCBI Taxonomy" id="363869"/>
    <lineage>
        <taxon>Bacteria</taxon>
        <taxon>Bacillati</taxon>
        <taxon>Bacillota</taxon>
        <taxon>Bacilli</taxon>
        <taxon>Bacillales</taxon>
        <taxon>Bacillaceae</taxon>
        <taxon>Neobacillus</taxon>
    </lineage>
</organism>